<dbReference type="RefSeq" id="WP_346336474.1">
    <property type="nucleotide sequence ID" value="NZ_JBBYXI010000002.1"/>
</dbReference>
<comment type="similarity">
    <text evidence="4 10">Belongs to the HAD-like hydrolase superfamily. CbbY/CbbZ/Gph/YieH family.</text>
</comment>
<dbReference type="InterPro" id="IPR023198">
    <property type="entry name" value="PGP-like_dom2"/>
</dbReference>
<dbReference type="SFLD" id="SFLDG01129">
    <property type="entry name" value="C1.5:_HAD__Beta-PGM__Phosphata"/>
    <property type="match status" value="1"/>
</dbReference>
<organism evidence="11 12">
    <name type="scientific">Hohaiivirga grylli</name>
    <dbReference type="NCBI Taxonomy" id="3133970"/>
    <lineage>
        <taxon>Bacteria</taxon>
        <taxon>Pseudomonadati</taxon>
        <taxon>Pseudomonadota</taxon>
        <taxon>Alphaproteobacteria</taxon>
        <taxon>Hyphomicrobiales</taxon>
        <taxon>Methylobacteriaceae</taxon>
        <taxon>Hohaiivirga</taxon>
    </lineage>
</organism>
<evidence type="ECO:0000256" key="2">
    <source>
        <dbReference type="ARBA" id="ARBA00001946"/>
    </source>
</evidence>
<evidence type="ECO:0000256" key="3">
    <source>
        <dbReference type="ARBA" id="ARBA00004818"/>
    </source>
</evidence>
<dbReference type="GO" id="GO:0016787">
    <property type="term" value="F:hydrolase activity"/>
    <property type="evidence" value="ECO:0007669"/>
    <property type="project" value="UniProtKB-KW"/>
</dbReference>
<feature type="binding site" evidence="10">
    <location>
        <position position="12"/>
    </location>
    <ligand>
        <name>Mg(2+)</name>
        <dbReference type="ChEBI" id="CHEBI:18420"/>
    </ligand>
</feature>
<evidence type="ECO:0000256" key="7">
    <source>
        <dbReference type="ARBA" id="ARBA00022801"/>
    </source>
</evidence>
<feature type="binding site" evidence="10">
    <location>
        <position position="14"/>
    </location>
    <ligand>
        <name>Mg(2+)</name>
        <dbReference type="ChEBI" id="CHEBI:18420"/>
    </ligand>
</feature>
<dbReference type="SFLD" id="SFLDS00003">
    <property type="entry name" value="Haloacid_Dehalogenase"/>
    <property type="match status" value="1"/>
</dbReference>
<keyword evidence="8 10" id="KW-0460">Magnesium</keyword>
<name>A0ABV0BIE1_9HYPH</name>
<dbReference type="InterPro" id="IPR041492">
    <property type="entry name" value="HAD_2"/>
</dbReference>
<dbReference type="InterPro" id="IPR023214">
    <property type="entry name" value="HAD_sf"/>
</dbReference>
<dbReference type="Proteomes" id="UP001418637">
    <property type="component" value="Unassembled WGS sequence"/>
</dbReference>
<proteinExistence type="inferred from homology"/>
<keyword evidence="9 10" id="KW-0119">Carbohydrate metabolism</keyword>
<dbReference type="Gene3D" id="1.10.150.240">
    <property type="entry name" value="Putative phosphatase, domain 2"/>
    <property type="match status" value="1"/>
</dbReference>
<comment type="catalytic activity">
    <reaction evidence="1 10">
        <text>2-phosphoglycolate + H2O = glycolate + phosphate</text>
        <dbReference type="Rhea" id="RHEA:14369"/>
        <dbReference type="ChEBI" id="CHEBI:15377"/>
        <dbReference type="ChEBI" id="CHEBI:29805"/>
        <dbReference type="ChEBI" id="CHEBI:43474"/>
        <dbReference type="ChEBI" id="CHEBI:58033"/>
        <dbReference type="EC" id="3.1.3.18"/>
    </reaction>
</comment>
<dbReference type="InterPro" id="IPR050155">
    <property type="entry name" value="HAD-like_hydrolase_sf"/>
</dbReference>
<comment type="cofactor">
    <cofactor evidence="2 10">
        <name>Mg(2+)</name>
        <dbReference type="ChEBI" id="CHEBI:18420"/>
    </cofactor>
</comment>
<keyword evidence="6 10" id="KW-0479">Metal-binding</keyword>
<dbReference type="Gene3D" id="3.40.50.1000">
    <property type="entry name" value="HAD superfamily/HAD-like"/>
    <property type="match status" value="1"/>
</dbReference>
<dbReference type="EMBL" id="JBBYXI010000002">
    <property type="protein sequence ID" value="MEN3930467.1"/>
    <property type="molecule type" value="Genomic_DNA"/>
</dbReference>
<keyword evidence="7 10" id="KW-0378">Hydrolase</keyword>
<gene>
    <name evidence="11" type="ORF">WJT86_05235</name>
</gene>
<evidence type="ECO:0000256" key="5">
    <source>
        <dbReference type="ARBA" id="ARBA00013078"/>
    </source>
</evidence>
<comment type="function">
    <text evidence="10">Specifically catalyzes the dephosphorylation of 2-phosphoglycolate. Is involved in the dissimilation of the intracellular 2-phosphoglycolate formed during the DNA repair of 3'-phosphoglycolate ends, a major class of DNA lesions induced by oxidative stress.</text>
</comment>
<comment type="pathway">
    <text evidence="3 10">Organic acid metabolism; glycolate biosynthesis; glycolate from 2-phosphoglycolate: step 1/1.</text>
</comment>
<dbReference type="PANTHER" id="PTHR43434:SF1">
    <property type="entry name" value="PHOSPHOGLYCOLATE PHOSPHATASE"/>
    <property type="match status" value="1"/>
</dbReference>
<dbReference type="SFLD" id="SFLDG01135">
    <property type="entry name" value="C1.5.6:_HAD__Beta-PGM__Phospha"/>
    <property type="match status" value="1"/>
</dbReference>
<evidence type="ECO:0000256" key="6">
    <source>
        <dbReference type="ARBA" id="ARBA00022723"/>
    </source>
</evidence>
<dbReference type="InterPro" id="IPR036412">
    <property type="entry name" value="HAD-like_sf"/>
</dbReference>
<evidence type="ECO:0000256" key="10">
    <source>
        <dbReference type="HAMAP-Rule" id="MF_00495"/>
    </source>
</evidence>
<protein>
    <recommendedName>
        <fullName evidence="5 10">Phosphoglycolate phosphatase</fullName>
        <shortName evidence="10">PGP</shortName>
        <shortName evidence="10">PGPase</shortName>
        <ecNumber evidence="5 10">3.1.3.18</ecNumber>
    </recommendedName>
</protein>
<dbReference type="Pfam" id="PF13419">
    <property type="entry name" value="HAD_2"/>
    <property type="match status" value="1"/>
</dbReference>
<keyword evidence="12" id="KW-1185">Reference proteome</keyword>
<dbReference type="InterPro" id="IPR006439">
    <property type="entry name" value="HAD-SF_hydro_IA"/>
</dbReference>
<feature type="binding site" evidence="10">
    <location>
        <position position="174"/>
    </location>
    <ligand>
        <name>Mg(2+)</name>
        <dbReference type="ChEBI" id="CHEBI:18420"/>
    </ligand>
</feature>
<evidence type="ECO:0000313" key="12">
    <source>
        <dbReference type="Proteomes" id="UP001418637"/>
    </source>
</evidence>
<sequence length="255" mass="27754">MSANFQPIAVFDLDGTLADTAPDLISTLNVILAKENLPALPLEGAKELIGAGARALIERGFQRSGTSISEDRLEVLFQEFVAEYNNRLCVDSKLFPGVPEALDKLSSEGILLAVCTNKFEDQSLKLLELLGILDRFTFISGRDTFPFFKPDPRHLTETIAKAGADPRLAVMVGDSNTDITTAKRAEIPVIGVPFGYTDTPVDQLNPDLVVTHYNDLPAAVEKLLIASLKRNFPKGISAEDKASGGKWWARQGLNL</sequence>
<feature type="active site" description="Nucleophile" evidence="10">
    <location>
        <position position="12"/>
    </location>
</feature>
<evidence type="ECO:0000256" key="1">
    <source>
        <dbReference type="ARBA" id="ARBA00000830"/>
    </source>
</evidence>
<evidence type="ECO:0000256" key="4">
    <source>
        <dbReference type="ARBA" id="ARBA00006171"/>
    </source>
</evidence>
<evidence type="ECO:0000313" key="11">
    <source>
        <dbReference type="EMBL" id="MEN3930467.1"/>
    </source>
</evidence>
<evidence type="ECO:0000256" key="9">
    <source>
        <dbReference type="ARBA" id="ARBA00023277"/>
    </source>
</evidence>
<comment type="caution">
    <text evidence="11">The sequence shown here is derived from an EMBL/GenBank/DDBJ whole genome shotgun (WGS) entry which is preliminary data.</text>
</comment>
<evidence type="ECO:0000256" key="8">
    <source>
        <dbReference type="ARBA" id="ARBA00022842"/>
    </source>
</evidence>
<accession>A0ABV0BIE1</accession>
<dbReference type="HAMAP" id="MF_00495">
    <property type="entry name" value="GPH_hydrolase_bact"/>
    <property type="match status" value="1"/>
</dbReference>
<dbReference type="PANTHER" id="PTHR43434">
    <property type="entry name" value="PHOSPHOGLYCOLATE PHOSPHATASE"/>
    <property type="match status" value="1"/>
</dbReference>
<dbReference type="InterPro" id="IPR037512">
    <property type="entry name" value="PGPase_prok"/>
</dbReference>
<dbReference type="PRINTS" id="PR00413">
    <property type="entry name" value="HADHALOGNASE"/>
</dbReference>
<dbReference type="NCBIfam" id="TIGR01549">
    <property type="entry name" value="HAD-SF-IA-v1"/>
    <property type="match status" value="1"/>
</dbReference>
<dbReference type="SUPFAM" id="SSF56784">
    <property type="entry name" value="HAD-like"/>
    <property type="match status" value="1"/>
</dbReference>
<reference evidence="11 12" key="1">
    <citation type="submission" date="2024-04" db="EMBL/GenBank/DDBJ databases">
        <title>A novel species isolated from cricket.</title>
        <authorList>
            <person name="Wang H.-C."/>
        </authorList>
    </citation>
    <scope>NUCLEOTIDE SEQUENCE [LARGE SCALE GENOMIC DNA]</scope>
    <source>
        <strain evidence="11 12">WL0021</strain>
    </source>
</reference>
<dbReference type="EC" id="3.1.3.18" evidence="5 10"/>